<evidence type="ECO:0000313" key="2">
    <source>
        <dbReference type="EMBL" id="QRC93372.1"/>
    </source>
</evidence>
<evidence type="ECO:0000256" key="1">
    <source>
        <dbReference type="SAM" id="MobiDB-lite"/>
    </source>
</evidence>
<protein>
    <submittedName>
        <fullName evidence="2">Uncharacterized protein</fullName>
    </submittedName>
</protein>
<feature type="region of interest" description="Disordered" evidence="1">
    <location>
        <begin position="39"/>
        <end position="59"/>
    </location>
</feature>
<accession>A0A7U2HZ29</accession>
<organism evidence="2 3">
    <name type="scientific">Phaeosphaeria nodorum (strain SN15 / ATCC MYA-4574 / FGSC 10173)</name>
    <name type="common">Glume blotch fungus</name>
    <name type="synonym">Parastagonospora nodorum</name>
    <dbReference type="NCBI Taxonomy" id="321614"/>
    <lineage>
        <taxon>Eukaryota</taxon>
        <taxon>Fungi</taxon>
        <taxon>Dikarya</taxon>
        <taxon>Ascomycota</taxon>
        <taxon>Pezizomycotina</taxon>
        <taxon>Dothideomycetes</taxon>
        <taxon>Pleosporomycetidae</taxon>
        <taxon>Pleosporales</taxon>
        <taxon>Pleosporineae</taxon>
        <taxon>Phaeosphaeriaceae</taxon>
        <taxon>Parastagonospora</taxon>
    </lineage>
</organism>
<dbReference type="VEuPathDB" id="FungiDB:JI435_403710"/>
<proteinExistence type="predicted"/>
<gene>
    <name evidence="2" type="ORF">JI435_403710</name>
</gene>
<sequence>MTPTPVLFARNKGLETDSQHRPLRDPFLCPHQIIVPTLFDPPTSNLDPFLPKRRGEEEA</sequence>
<dbReference type="AlphaFoldDB" id="A0A7U2HZ29"/>
<dbReference type="Proteomes" id="UP000663193">
    <property type="component" value="Chromosome 3"/>
</dbReference>
<reference evidence="3" key="1">
    <citation type="journal article" date="2021" name="BMC Genomics">
        <title>Chromosome-level genome assembly and manually-curated proteome of model necrotroph Parastagonospora nodorum Sn15 reveals a genome-wide trove of candidate effector homologs, and redundancy of virulence-related functions within an accessory chromosome.</title>
        <authorList>
            <person name="Bertazzoni S."/>
            <person name="Jones D.A.B."/>
            <person name="Phan H.T."/>
            <person name="Tan K.-C."/>
            <person name="Hane J.K."/>
        </authorList>
    </citation>
    <scope>NUCLEOTIDE SEQUENCE [LARGE SCALE GENOMIC DNA]</scope>
    <source>
        <strain evidence="3">SN15 / ATCC MYA-4574 / FGSC 10173)</strain>
    </source>
</reference>
<dbReference type="EMBL" id="CP069025">
    <property type="protein sequence ID" value="QRC93372.1"/>
    <property type="molecule type" value="Genomic_DNA"/>
</dbReference>
<keyword evidence="3" id="KW-1185">Reference proteome</keyword>
<name>A0A7U2HZ29_PHANO</name>
<evidence type="ECO:0000313" key="3">
    <source>
        <dbReference type="Proteomes" id="UP000663193"/>
    </source>
</evidence>